<keyword evidence="1" id="KW-0812">Transmembrane</keyword>
<feature type="transmembrane region" description="Helical" evidence="1">
    <location>
        <begin position="6"/>
        <end position="26"/>
    </location>
</feature>
<keyword evidence="1" id="KW-0472">Membrane</keyword>
<organism evidence="2 3">
    <name type="scientific">Allopontixanthobacter sediminis</name>
    <dbReference type="NCBI Taxonomy" id="1689985"/>
    <lineage>
        <taxon>Bacteria</taxon>
        <taxon>Pseudomonadati</taxon>
        <taxon>Pseudomonadota</taxon>
        <taxon>Alphaproteobacteria</taxon>
        <taxon>Sphingomonadales</taxon>
        <taxon>Erythrobacteraceae</taxon>
        <taxon>Allopontixanthobacter</taxon>
    </lineage>
</organism>
<dbReference type="EMBL" id="WTYL01000001">
    <property type="protein sequence ID" value="MXP43023.1"/>
    <property type="molecule type" value="Genomic_DNA"/>
</dbReference>
<dbReference type="AlphaFoldDB" id="A0A845ATZ0"/>
<proteinExistence type="predicted"/>
<dbReference type="RefSeq" id="WP_160754674.1">
    <property type="nucleotide sequence ID" value="NZ_WTYL01000001.1"/>
</dbReference>
<name>A0A845ATZ0_9SPHN</name>
<evidence type="ECO:0000256" key="1">
    <source>
        <dbReference type="SAM" id="Phobius"/>
    </source>
</evidence>
<dbReference type="Proteomes" id="UP000431922">
    <property type="component" value="Unassembled WGS sequence"/>
</dbReference>
<dbReference type="OrthoDB" id="7428745at2"/>
<sequence length="104" mass="11632">MGELAVIFGFIILISIIAFGWGGAIHKRDLDFKQRKLELEASKSSGIGPEAARKIEMLEQRVRVLERLATDRGQDLALQIENLRNSAQPEIAPDYPASREETRA</sequence>
<protein>
    <recommendedName>
        <fullName evidence="4">Phage shock protein B</fullName>
    </recommendedName>
</protein>
<evidence type="ECO:0000313" key="3">
    <source>
        <dbReference type="Proteomes" id="UP000431922"/>
    </source>
</evidence>
<evidence type="ECO:0000313" key="2">
    <source>
        <dbReference type="EMBL" id="MXP43023.1"/>
    </source>
</evidence>
<evidence type="ECO:0008006" key="4">
    <source>
        <dbReference type="Google" id="ProtNLM"/>
    </source>
</evidence>
<comment type="caution">
    <text evidence="2">The sequence shown here is derived from an EMBL/GenBank/DDBJ whole genome shotgun (WGS) entry which is preliminary data.</text>
</comment>
<reference evidence="2 3" key="1">
    <citation type="submission" date="2019-12" db="EMBL/GenBank/DDBJ databases">
        <title>Genomic-based taxomic classification of the family Erythrobacteraceae.</title>
        <authorList>
            <person name="Xu L."/>
        </authorList>
    </citation>
    <scope>NUCLEOTIDE SEQUENCE [LARGE SCALE GENOMIC DNA]</scope>
    <source>
        <strain evidence="2 3">KCTC 42453</strain>
    </source>
</reference>
<keyword evidence="3" id="KW-1185">Reference proteome</keyword>
<accession>A0A845ATZ0</accession>
<gene>
    <name evidence="2" type="ORF">GRI65_00975</name>
</gene>
<keyword evidence="1" id="KW-1133">Transmembrane helix</keyword>